<dbReference type="GO" id="GO:0003677">
    <property type="term" value="F:DNA binding"/>
    <property type="evidence" value="ECO:0007669"/>
    <property type="project" value="UniProtKB-KW"/>
</dbReference>
<keyword evidence="4" id="KW-0539">Nucleus</keyword>
<sequence>MKMMQRDAYIVFPRRRRSAPDQQRPSAMSITRASLEALFCMRQVHAAEHLEISLTALKNACKSLGIDRWPYCRGDEDAMGSSPSGSLVGYRSLPGGPEDSSAATLRIAEIEEENPGAEEGTPKAMVVGGSMESNWNSMTIQQDECGTNPFVHGGSDDLWEVPTEF</sequence>
<dbReference type="GeneID" id="17292474"/>
<evidence type="ECO:0000313" key="8">
    <source>
        <dbReference type="EnsemblProtists" id="EKX35737"/>
    </source>
</evidence>
<dbReference type="EnsemblProtists" id="EKX35737">
    <property type="protein sequence ID" value="EKX35737"/>
    <property type="gene ID" value="GUITHDRAFT_118122"/>
</dbReference>
<feature type="region of interest" description="Disordered" evidence="5">
    <location>
        <begin position="145"/>
        <end position="165"/>
    </location>
</feature>
<dbReference type="Pfam" id="PF02042">
    <property type="entry name" value="RWP-RK"/>
    <property type="match status" value="1"/>
</dbReference>
<dbReference type="PaxDb" id="55529-EKX35737"/>
<keyword evidence="3" id="KW-0804">Transcription</keyword>
<reference evidence="9" key="2">
    <citation type="submission" date="2012-11" db="EMBL/GenBank/DDBJ databases">
        <authorList>
            <person name="Kuo A."/>
            <person name="Curtis B.A."/>
            <person name="Tanifuji G."/>
            <person name="Burki F."/>
            <person name="Gruber A."/>
            <person name="Irimia M."/>
            <person name="Maruyama S."/>
            <person name="Arias M.C."/>
            <person name="Ball S.G."/>
            <person name="Gile G.H."/>
            <person name="Hirakawa Y."/>
            <person name="Hopkins J.F."/>
            <person name="Rensing S.A."/>
            <person name="Schmutz J."/>
            <person name="Symeonidi A."/>
            <person name="Elias M."/>
            <person name="Eveleigh R.J."/>
            <person name="Herman E.K."/>
            <person name="Klute M.J."/>
            <person name="Nakayama T."/>
            <person name="Obornik M."/>
            <person name="Reyes-Prieto A."/>
            <person name="Armbrust E.V."/>
            <person name="Aves S.J."/>
            <person name="Beiko R.G."/>
            <person name="Coutinho P."/>
            <person name="Dacks J.B."/>
            <person name="Durnford D.G."/>
            <person name="Fast N.M."/>
            <person name="Green B.R."/>
            <person name="Grisdale C."/>
            <person name="Hempe F."/>
            <person name="Henrissat B."/>
            <person name="Hoppner M.P."/>
            <person name="Ishida K.-I."/>
            <person name="Kim E."/>
            <person name="Koreny L."/>
            <person name="Kroth P.G."/>
            <person name="Liu Y."/>
            <person name="Malik S.-B."/>
            <person name="Maier U.G."/>
            <person name="McRose D."/>
            <person name="Mock T."/>
            <person name="Neilson J.A."/>
            <person name="Onodera N.T."/>
            <person name="Poole A.M."/>
            <person name="Pritham E.J."/>
            <person name="Richards T.A."/>
            <person name="Rocap G."/>
            <person name="Roy S.W."/>
            <person name="Sarai C."/>
            <person name="Schaack S."/>
            <person name="Shirato S."/>
            <person name="Slamovits C.H."/>
            <person name="Spencer D.F."/>
            <person name="Suzuki S."/>
            <person name="Worden A.Z."/>
            <person name="Zauner S."/>
            <person name="Barry K."/>
            <person name="Bell C."/>
            <person name="Bharti A.K."/>
            <person name="Crow J.A."/>
            <person name="Grimwood J."/>
            <person name="Kramer R."/>
            <person name="Lindquist E."/>
            <person name="Lucas S."/>
            <person name="Salamov A."/>
            <person name="McFadden G.I."/>
            <person name="Lane C.E."/>
            <person name="Keeling P.J."/>
            <person name="Gray M.W."/>
            <person name="Grigoriev I.V."/>
            <person name="Archibald J.M."/>
        </authorList>
    </citation>
    <scope>NUCLEOTIDE SEQUENCE</scope>
    <source>
        <strain evidence="9">CCMP2712</strain>
    </source>
</reference>
<feature type="domain" description="RWP-RK" evidence="6">
    <location>
        <begin position="17"/>
        <end position="99"/>
    </location>
</feature>
<name>L1II09_GUITC</name>
<evidence type="ECO:0000259" key="6">
    <source>
        <dbReference type="PROSITE" id="PS51519"/>
    </source>
</evidence>
<gene>
    <name evidence="7" type="ORF">GUITHDRAFT_118122</name>
</gene>
<evidence type="ECO:0000313" key="7">
    <source>
        <dbReference type="EMBL" id="EKX35737.1"/>
    </source>
</evidence>
<dbReference type="PROSITE" id="PS51519">
    <property type="entry name" value="RWP_RK"/>
    <property type="match status" value="1"/>
</dbReference>
<feature type="region of interest" description="Disordered" evidence="5">
    <location>
        <begin position="78"/>
        <end position="100"/>
    </location>
</feature>
<evidence type="ECO:0000256" key="5">
    <source>
        <dbReference type="SAM" id="MobiDB-lite"/>
    </source>
</evidence>
<proteinExistence type="predicted"/>
<reference evidence="7 9" key="1">
    <citation type="journal article" date="2012" name="Nature">
        <title>Algal genomes reveal evolutionary mosaicism and the fate of nucleomorphs.</title>
        <authorList>
            <consortium name="DOE Joint Genome Institute"/>
            <person name="Curtis B.A."/>
            <person name="Tanifuji G."/>
            <person name="Burki F."/>
            <person name="Gruber A."/>
            <person name="Irimia M."/>
            <person name="Maruyama S."/>
            <person name="Arias M.C."/>
            <person name="Ball S.G."/>
            <person name="Gile G.H."/>
            <person name="Hirakawa Y."/>
            <person name="Hopkins J.F."/>
            <person name="Kuo A."/>
            <person name="Rensing S.A."/>
            <person name="Schmutz J."/>
            <person name="Symeonidi A."/>
            <person name="Elias M."/>
            <person name="Eveleigh R.J."/>
            <person name="Herman E.K."/>
            <person name="Klute M.J."/>
            <person name="Nakayama T."/>
            <person name="Obornik M."/>
            <person name="Reyes-Prieto A."/>
            <person name="Armbrust E.V."/>
            <person name="Aves S.J."/>
            <person name="Beiko R.G."/>
            <person name="Coutinho P."/>
            <person name="Dacks J.B."/>
            <person name="Durnford D.G."/>
            <person name="Fast N.M."/>
            <person name="Green B.R."/>
            <person name="Grisdale C.J."/>
            <person name="Hempel F."/>
            <person name="Henrissat B."/>
            <person name="Hoppner M.P."/>
            <person name="Ishida K."/>
            <person name="Kim E."/>
            <person name="Koreny L."/>
            <person name="Kroth P.G."/>
            <person name="Liu Y."/>
            <person name="Malik S.B."/>
            <person name="Maier U.G."/>
            <person name="McRose D."/>
            <person name="Mock T."/>
            <person name="Neilson J.A."/>
            <person name="Onodera N.T."/>
            <person name="Poole A.M."/>
            <person name="Pritham E.J."/>
            <person name="Richards T.A."/>
            <person name="Rocap G."/>
            <person name="Roy S.W."/>
            <person name="Sarai C."/>
            <person name="Schaack S."/>
            <person name="Shirato S."/>
            <person name="Slamovits C.H."/>
            <person name="Spencer D.F."/>
            <person name="Suzuki S."/>
            <person name="Worden A.Z."/>
            <person name="Zauner S."/>
            <person name="Barry K."/>
            <person name="Bell C."/>
            <person name="Bharti A.K."/>
            <person name="Crow J.A."/>
            <person name="Grimwood J."/>
            <person name="Kramer R."/>
            <person name="Lindquist E."/>
            <person name="Lucas S."/>
            <person name="Salamov A."/>
            <person name="McFadden G.I."/>
            <person name="Lane C.E."/>
            <person name="Keeling P.J."/>
            <person name="Gray M.W."/>
            <person name="Grigoriev I.V."/>
            <person name="Archibald J.M."/>
        </authorList>
    </citation>
    <scope>NUCLEOTIDE SEQUENCE</scope>
    <source>
        <strain evidence="7 9">CCMP2712</strain>
    </source>
</reference>
<dbReference type="InterPro" id="IPR003035">
    <property type="entry name" value="RWP-RK_dom"/>
</dbReference>
<dbReference type="EMBL" id="JH993085">
    <property type="protein sequence ID" value="EKX35737.1"/>
    <property type="molecule type" value="Genomic_DNA"/>
</dbReference>
<evidence type="ECO:0000256" key="2">
    <source>
        <dbReference type="ARBA" id="ARBA00023125"/>
    </source>
</evidence>
<dbReference type="KEGG" id="gtt:GUITHDRAFT_118122"/>
<protein>
    <recommendedName>
        <fullName evidence="6">RWP-RK domain-containing protein</fullName>
    </recommendedName>
</protein>
<evidence type="ECO:0000256" key="4">
    <source>
        <dbReference type="ARBA" id="ARBA00023242"/>
    </source>
</evidence>
<organism evidence="7">
    <name type="scientific">Guillardia theta (strain CCMP2712)</name>
    <name type="common">Cryptophyte</name>
    <dbReference type="NCBI Taxonomy" id="905079"/>
    <lineage>
        <taxon>Eukaryota</taxon>
        <taxon>Cryptophyceae</taxon>
        <taxon>Pyrenomonadales</taxon>
        <taxon>Geminigeraceae</taxon>
        <taxon>Guillardia</taxon>
    </lineage>
</organism>
<keyword evidence="1" id="KW-0805">Transcription regulation</keyword>
<dbReference type="HOGENOM" id="CLU_092984_0_2_1"/>
<dbReference type="AlphaFoldDB" id="L1II09"/>
<evidence type="ECO:0000256" key="1">
    <source>
        <dbReference type="ARBA" id="ARBA00023015"/>
    </source>
</evidence>
<dbReference type="Proteomes" id="UP000011087">
    <property type="component" value="Unassembled WGS sequence"/>
</dbReference>
<accession>L1II09</accession>
<reference evidence="8" key="3">
    <citation type="submission" date="2015-06" db="UniProtKB">
        <authorList>
            <consortium name="EnsemblProtists"/>
        </authorList>
    </citation>
    <scope>IDENTIFICATION</scope>
</reference>
<evidence type="ECO:0000313" key="9">
    <source>
        <dbReference type="Proteomes" id="UP000011087"/>
    </source>
</evidence>
<dbReference type="RefSeq" id="XP_005822717.1">
    <property type="nucleotide sequence ID" value="XM_005822660.1"/>
</dbReference>
<keyword evidence="2" id="KW-0238">DNA-binding</keyword>
<evidence type="ECO:0000256" key="3">
    <source>
        <dbReference type="ARBA" id="ARBA00023163"/>
    </source>
</evidence>
<keyword evidence="9" id="KW-1185">Reference proteome</keyword>